<gene>
    <name evidence="1" type="ORF">CIB84_000187</name>
</gene>
<keyword evidence="2" id="KW-1185">Reference proteome</keyword>
<protein>
    <submittedName>
        <fullName evidence="1">Uncharacterized protein</fullName>
    </submittedName>
</protein>
<dbReference type="Proteomes" id="UP000237246">
    <property type="component" value="Unassembled WGS sequence"/>
</dbReference>
<accession>A0A2P4TI89</accession>
<proteinExistence type="predicted"/>
<dbReference type="AlphaFoldDB" id="A0A2P4TI89"/>
<dbReference type="OrthoDB" id="10599240at2759"/>
<evidence type="ECO:0000313" key="1">
    <source>
        <dbReference type="EMBL" id="POI36060.1"/>
    </source>
</evidence>
<organism evidence="1 2">
    <name type="scientific">Bambusicola thoracicus</name>
    <name type="common">Chinese bamboo-partridge</name>
    <name type="synonym">Perdix thoracica</name>
    <dbReference type="NCBI Taxonomy" id="9083"/>
    <lineage>
        <taxon>Eukaryota</taxon>
        <taxon>Metazoa</taxon>
        <taxon>Chordata</taxon>
        <taxon>Craniata</taxon>
        <taxon>Vertebrata</taxon>
        <taxon>Euteleostomi</taxon>
        <taxon>Archelosauria</taxon>
        <taxon>Archosauria</taxon>
        <taxon>Dinosauria</taxon>
        <taxon>Saurischia</taxon>
        <taxon>Theropoda</taxon>
        <taxon>Coelurosauria</taxon>
        <taxon>Aves</taxon>
        <taxon>Neognathae</taxon>
        <taxon>Galloanserae</taxon>
        <taxon>Galliformes</taxon>
        <taxon>Phasianidae</taxon>
        <taxon>Perdicinae</taxon>
        <taxon>Bambusicola</taxon>
    </lineage>
</organism>
<evidence type="ECO:0000313" key="2">
    <source>
        <dbReference type="Proteomes" id="UP000237246"/>
    </source>
</evidence>
<sequence length="104" mass="11645">MSSKVKTQTAAHGLTPFTLKNIQHLDTPAVSPDETSKNEMCSFYLSLLFSFHPVAELAGVILVANLPVQLYILQPENIFFSLSRYVWLAFLPQGDKFQNPVFGE</sequence>
<dbReference type="EMBL" id="PPHD01000067">
    <property type="protein sequence ID" value="POI36060.1"/>
    <property type="molecule type" value="Genomic_DNA"/>
</dbReference>
<reference evidence="1 2" key="1">
    <citation type="submission" date="2018-01" db="EMBL/GenBank/DDBJ databases">
        <title>Comparison of the Chinese Bamboo Partridge and Red Junglefowl genome sequences highlights the importance of demography in genome evolution.</title>
        <authorList>
            <person name="Tiley G.P."/>
            <person name="Kimball R.T."/>
            <person name="Braun E.L."/>
            <person name="Burleigh J.G."/>
        </authorList>
    </citation>
    <scope>NUCLEOTIDE SEQUENCE [LARGE SCALE GENOMIC DNA]</scope>
    <source>
        <strain evidence="1">RTK389</strain>
        <tissue evidence="1">Blood</tissue>
    </source>
</reference>
<name>A0A2P4TI89_BAMTH</name>
<comment type="caution">
    <text evidence="1">The sequence shown here is derived from an EMBL/GenBank/DDBJ whole genome shotgun (WGS) entry which is preliminary data.</text>
</comment>